<accession>A0A7M2SKP3</accession>
<dbReference type="KEGG" id="sfeu:IM697_00115"/>
<dbReference type="Pfam" id="PF13559">
    <property type="entry name" value="DUF4129"/>
    <property type="match status" value="1"/>
</dbReference>
<feature type="domain" description="Transglutaminase-like" evidence="3">
    <location>
        <begin position="487"/>
        <end position="557"/>
    </location>
</feature>
<feature type="region of interest" description="Disordered" evidence="1">
    <location>
        <begin position="313"/>
        <end position="335"/>
    </location>
</feature>
<organism evidence="4 5">
    <name type="scientific">Streptomyces ferrugineus</name>
    <dbReference type="NCBI Taxonomy" id="1413221"/>
    <lineage>
        <taxon>Bacteria</taxon>
        <taxon>Bacillati</taxon>
        <taxon>Actinomycetota</taxon>
        <taxon>Actinomycetes</taxon>
        <taxon>Kitasatosporales</taxon>
        <taxon>Streptomycetaceae</taxon>
        <taxon>Streptomyces</taxon>
    </lineage>
</organism>
<feature type="compositionally biased region" description="Polar residues" evidence="1">
    <location>
        <begin position="585"/>
        <end position="602"/>
    </location>
</feature>
<sequence length="760" mass="79699">MSTTAPAAPTGTAGEADRAGRLWSLLPVAALCGAAGYGFARIFPPSELLPVLAVAVCAPIALSVALSGLLRRRAAAREVRPTLPLWPSVLLTAAAWAVVVSATLFHEVSDGLPGGAALRAAWSALLDAPHTLLSTILPAPGDPELLVLPHAVVWTATAVSAELALRTRAALLPALPAVLAFGFPLVLGADGPGSSYPAAGALAAAAALLILVRSPARLPPRALALRLPAVTAIGLVAALLGPHLPGLGTPYRLAQAATPPAERPQSTSPLDQVAAWMRNGEEKIFTVRTSGAAPGNYRLAVLDRYDGTTWTSTTGLTRTGGRVPPETTATPTGTDNAKTLEQRFTVQSLPGIWLPAADRPTSVSTPEGTSLSVDPASGVLSTGEPVPRGFTYTATSRLPKYDDAERLRQAAAAAADDPAQVALPRVDAAGQPIPSVGSFRKIAERVTRGSSHPYERAVRLADWLRTTYRLDPGALPGHTYRSLEFFLAGGAGGTSEQFAASFAVLARTLGLPTRVAVGFRPGTRTGAGTWQVRGRDVLAWPEVKFSGVGWVPFHPTPGEAGQGGSSAVSAQQPEEPAQKPDRDSTAPTRPSTPAHTSDQASPATEGAPGSGPPLWLTAPLALLLLTTAYVLYALWLPYNRRSRRRNDPDTRRRLLGAWQQITERLTEIGLPDTGAHTAQEIAAFVERHVGGTVGQRLPTLATLVNEVEYANRSPDAANADAAWEACEAIERTVHLRVPHRTRLVRLLRAAAPGRRPARST</sequence>
<dbReference type="PANTHER" id="PTHR42736:SF1">
    <property type="entry name" value="PROTEIN-GLUTAMINE GAMMA-GLUTAMYLTRANSFERASE"/>
    <property type="match status" value="1"/>
</dbReference>
<feature type="transmembrane region" description="Helical" evidence="2">
    <location>
        <begin position="82"/>
        <end position="105"/>
    </location>
</feature>
<feature type="transmembrane region" description="Helical" evidence="2">
    <location>
        <begin position="147"/>
        <end position="165"/>
    </location>
</feature>
<dbReference type="InterPro" id="IPR025403">
    <property type="entry name" value="TgpA-like_C"/>
</dbReference>
<feature type="transmembrane region" description="Helical" evidence="2">
    <location>
        <begin position="22"/>
        <end position="43"/>
    </location>
</feature>
<keyword evidence="2" id="KW-0812">Transmembrane</keyword>
<feature type="transmembrane region" description="Helical" evidence="2">
    <location>
        <begin position="195"/>
        <end position="212"/>
    </location>
</feature>
<evidence type="ECO:0000313" key="5">
    <source>
        <dbReference type="Proteomes" id="UP000594205"/>
    </source>
</evidence>
<reference evidence="4 5" key="1">
    <citation type="submission" date="2020-10" db="EMBL/GenBank/DDBJ databases">
        <title>Streptomyces ferrugineus complate genome analysis.</title>
        <authorList>
            <person name="Anwar N."/>
        </authorList>
    </citation>
    <scope>NUCLEOTIDE SEQUENCE [LARGE SCALE GENOMIC DNA]</scope>
    <source>
        <strain evidence="4 5">CCTCC AA2014009</strain>
    </source>
</reference>
<dbReference type="AlphaFoldDB" id="A0A7M2SKP3"/>
<proteinExistence type="predicted"/>
<dbReference type="InterPro" id="IPR021878">
    <property type="entry name" value="TgpA_N"/>
</dbReference>
<feature type="transmembrane region" description="Helical" evidence="2">
    <location>
        <begin position="614"/>
        <end position="635"/>
    </location>
</feature>
<dbReference type="InterPro" id="IPR038765">
    <property type="entry name" value="Papain-like_cys_pep_sf"/>
</dbReference>
<dbReference type="InterPro" id="IPR002931">
    <property type="entry name" value="Transglutaminase-like"/>
</dbReference>
<evidence type="ECO:0000256" key="1">
    <source>
        <dbReference type="SAM" id="MobiDB-lite"/>
    </source>
</evidence>
<name>A0A7M2SKP3_9ACTN</name>
<dbReference type="Pfam" id="PF11992">
    <property type="entry name" value="TgpA_N"/>
    <property type="match status" value="1"/>
</dbReference>
<dbReference type="SMART" id="SM00460">
    <property type="entry name" value="TGc"/>
    <property type="match status" value="1"/>
</dbReference>
<dbReference type="PANTHER" id="PTHR42736">
    <property type="entry name" value="PROTEIN-GLUTAMINE GAMMA-GLUTAMYLTRANSFERASE"/>
    <property type="match status" value="1"/>
</dbReference>
<feature type="transmembrane region" description="Helical" evidence="2">
    <location>
        <begin position="49"/>
        <end position="70"/>
    </location>
</feature>
<dbReference type="RefSeq" id="WP_194043485.1">
    <property type="nucleotide sequence ID" value="NZ_CP063373.1"/>
</dbReference>
<evidence type="ECO:0000313" key="4">
    <source>
        <dbReference type="EMBL" id="QOV36926.1"/>
    </source>
</evidence>
<gene>
    <name evidence="4" type="ORF">IM697_00115</name>
</gene>
<dbReference type="Proteomes" id="UP000594205">
    <property type="component" value="Chromosome"/>
</dbReference>
<feature type="transmembrane region" description="Helical" evidence="2">
    <location>
        <begin position="224"/>
        <end position="244"/>
    </location>
</feature>
<dbReference type="InterPro" id="IPR052901">
    <property type="entry name" value="Bact_TGase-like"/>
</dbReference>
<dbReference type="EMBL" id="CP063373">
    <property type="protein sequence ID" value="QOV36926.1"/>
    <property type="molecule type" value="Genomic_DNA"/>
</dbReference>
<keyword evidence="5" id="KW-1185">Reference proteome</keyword>
<feature type="region of interest" description="Disordered" evidence="1">
    <location>
        <begin position="554"/>
        <end position="611"/>
    </location>
</feature>
<feature type="compositionally biased region" description="Polar residues" evidence="1">
    <location>
        <begin position="361"/>
        <end position="372"/>
    </location>
</feature>
<dbReference type="Pfam" id="PF01841">
    <property type="entry name" value="Transglut_core"/>
    <property type="match status" value="1"/>
</dbReference>
<keyword evidence="2" id="KW-0472">Membrane</keyword>
<dbReference type="Gene3D" id="3.10.620.30">
    <property type="match status" value="1"/>
</dbReference>
<feature type="transmembrane region" description="Helical" evidence="2">
    <location>
        <begin position="170"/>
        <end position="189"/>
    </location>
</feature>
<evidence type="ECO:0000256" key="2">
    <source>
        <dbReference type="SAM" id="Phobius"/>
    </source>
</evidence>
<evidence type="ECO:0000259" key="3">
    <source>
        <dbReference type="SMART" id="SM00460"/>
    </source>
</evidence>
<feature type="region of interest" description="Disordered" evidence="1">
    <location>
        <begin position="360"/>
        <end position="384"/>
    </location>
</feature>
<protein>
    <submittedName>
        <fullName evidence="4">Transglutaminase domain-containing protein</fullName>
    </submittedName>
</protein>
<dbReference type="SUPFAM" id="SSF54001">
    <property type="entry name" value="Cysteine proteinases"/>
    <property type="match status" value="1"/>
</dbReference>
<keyword evidence="2" id="KW-1133">Transmembrane helix</keyword>